<organism evidence="1 2">
    <name type="scientific">Methanofollis aquaemaris</name>
    <dbReference type="NCBI Taxonomy" id="126734"/>
    <lineage>
        <taxon>Archaea</taxon>
        <taxon>Methanobacteriati</taxon>
        <taxon>Methanobacteriota</taxon>
        <taxon>Stenosarchaea group</taxon>
        <taxon>Methanomicrobia</taxon>
        <taxon>Methanomicrobiales</taxon>
        <taxon>Methanomicrobiaceae</taxon>
        <taxon>Methanofollis</taxon>
    </lineage>
</organism>
<dbReference type="InterPro" id="IPR001680">
    <property type="entry name" value="WD40_rpt"/>
</dbReference>
<dbReference type="KEGG" id="maqe:RJ40_06170"/>
<keyword evidence="2" id="KW-1185">Reference proteome</keyword>
<name>A0A8A3S4X7_9EURY</name>
<evidence type="ECO:0008006" key="3">
    <source>
        <dbReference type="Google" id="ProtNLM"/>
    </source>
</evidence>
<reference evidence="1" key="1">
    <citation type="journal article" date="2001" name="Int. J. Syst. Evol. Microbiol.">
        <title>Methanofollis aquaemaris sp. nov., a methanogen isolated from an aquaculture fish pond.</title>
        <authorList>
            <person name="Lai M.C."/>
            <person name="Chen S.C."/>
        </authorList>
    </citation>
    <scope>NUCLEOTIDE SEQUENCE</scope>
    <source>
        <strain evidence="1">N2F9704</strain>
    </source>
</reference>
<evidence type="ECO:0000313" key="2">
    <source>
        <dbReference type="Proteomes" id="UP001042704"/>
    </source>
</evidence>
<reference evidence="1" key="2">
    <citation type="submission" date="2019-02" db="EMBL/GenBank/DDBJ databases">
        <authorList>
            <person name="Chen S.-C."/>
            <person name="Chien H.-H."/>
            <person name="Lai M.-C."/>
        </authorList>
    </citation>
    <scope>NUCLEOTIDE SEQUENCE</scope>
    <source>
        <strain evidence="1">N2F9704</strain>
    </source>
</reference>
<dbReference type="RefSeq" id="WP_265582487.1">
    <property type="nucleotide sequence ID" value="NZ_CP036172.1"/>
</dbReference>
<dbReference type="EMBL" id="CP036172">
    <property type="protein sequence ID" value="QSZ67112.1"/>
    <property type="molecule type" value="Genomic_DNA"/>
</dbReference>
<dbReference type="AlphaFoldDB" id="A0A8A3S4X7"/>
<proteinExistence type="predicted"/>
<protein>
    <recommendedName>
        <fullName evidence="3">WD40 repeat domain-containing protein</fullName>
    </recommendedName>
</protein>
<evidence type="ECO:0000313" key="1">
    <source>
        <dbReference type="EMBL" id="QSZ67112.1"/>
    </source>
</evidence>
<sequence>MRVTLSILFLLLLSALPTLAAAAAPGEIPLCEVTVPGEIKEIALNTDGTGMAVLSDQTLSWHNSDETPGWEVPANNAETIGVSEDGSLLVSGGADLRTYDRDGGRAFRFDTGYFALGTAVSPEGSCIAAGFDNKSLTVFRADTQDGFEPVWTAGTTEDVISMALADNGSHLAACTRDGMVNSYTGDGRLLWRYDTGSERLTCAVTGDGSYVVVGADHGVVLLLNRNGILIREEVVGERLPAVSISADGSVVAIGGDDGVVLRSLQGDDLGTIGNGSVQAVALSADGSRVAAGQGEHLALFSTGTDEIMPVTAAAASTTAGTDTTGGEPVPARTQQAGLSVLPALAAVALLLGGRR</sequence>
<gene>
    <name evidence="1" type="ORF">RJ40_06170</name>
</gene>
<dbReference type="Proteomes" id="UP001042704">
    <property type="component" value="Chromosome"/>
</dbReference>
<dbReference type="InterPro" id="IPR015943">
    <property type="entry name" value="WD40/YVTN_repeat-like_dom_sf"/>
</dbReference>
<dbReference type="Gene3D" id="2.130.10.10">
    <property type="entry name" value="YVTN repeat-like/Quinoprotein amine dehydrogenase"/>
    <property type="match status" value="2"/>
</dbReference>
<accession>A0A8A3S4X7</accession>
<dbReference type="Pfam" id="PF00400">
    <property type="entry name" value="WD40"/>
    <property type="match status" value="1"/>
</dbReference>
<dbReference type="SUPFAM" id="SSF101908">
    <property type="entry name" value="Putative isomerase YbhE"/>
    <property type="match status" value="1"/>
</dbReference>
<dbReference type="GeneID" id="76423932"/>